<protein>
    <submittedName>
        <fullName evidence="1">Uncharacterized protein</fullName>
    </submittedName>
</protein>
<evidence type="ECO:0000313" key="2">
    <source>
        <dbReference type="Proteomes" id="UP000799436"/>
    </source>
</evidence>
<reference evidence="1" key="1">
    <citation type="journal article" date="2020" name="Stud. Mycol.">
        <title>101 Dothideomycetes genomes: a test case for predicting lifestyles and emergence of pathogens.</title>
        <authorList>
            <person name="Haridas S."/>
            <person name="Albert R."/>
            <person name="Binder M."/>
            <person name="Bloem J."/>
            <person name="Labutti K."/>
            <person name="Salamov A."/>
            <person name="Andreopoulos B."/>
            <person name="Baker S."/>
            <person name="Barry K."/>
            <person name="Bills G."/>
            <person name="Bluhm B."/>
            <person name="Cannon C."/>
            <person name="Castanera R."/>
            <person name="Culley D."/>
            <person name="Daum C."/>
            <person name="Ezra D."/>
            <person name="Gonzalez J."/>
            <person name="Henrissat B."/>
            <person name="Kuo A."/>
            <person name="Liang C."/>
            <person name="Lipzen A."/>
            <person name="Lutzoni F."/>
            <person name="Magnuson J."/>
            <person name="Mondo S."/>
            <person name="Nolan M."/>
            <person name="Ohm R."/>
            <person name="Pangilinan J."/>
            <person name="Park H.-J."/>
            <person name="Ramirez L."/>
            <person name="Alfaro M."/>
            <person name="Sun H."/>
            <person name="Tritt A."/>
            <person name="Yoshinaga Y."/>
            <person name="Zwiers L.-H."/>
            <person name="Turgeon B."/>
            <person name="Goodwin S."/>
            <person name="Spatafora J."/>
            <person name="Crous P."/>
            <person name="Grigoriev I."/>
        </authorList>
    </citation>
    <scope>NUCLEOTIDE SEQUENCE</scope>
    <source>
        <strain evidence="1">CBS 116005</strain>
    </source>
</reference>
<accession>A0A6G1L997</accession>
<sequence>MSASHCIRTMRLPGLTESAAVGQRLIPRKLLTMSSRTTDPKGRGIRLAAKHEYRNGQRRIRGKMKNGDHCHSPVVNSQLQIPDDIPDKDVTDTQDMANMDFRARLMLGRPRVSRPAQVLVESSGGGTRDSALVGNEIGGGWVLPC</sequence>
<dbReference type="EMBL" id="ML995833">
    <property type="protein sequence ID" value="KAF2769447.1"/>
    <property type="molecule type" value="Genomic_DNA"/>
</dbReference>
<organism evidence="1 2">
    <name type="scientific">Teratosphaeria nubilosa</name>
    <dbReference type="NCBI Taxonomy" id="161662"/>
    <lineage>
        <taxon>Eukaryota</taxon>
        <taxon>Fungi</taxon>
        <taxon>Dikarya</taxon>
        <taxon>Ascomycota</taxon>
        <taxon>Pezizomycotina</taxon>
        <taxon>Dothideomycetes</taxon>
        <taxon>Dothideomycetidae</taxon>
        <taxon>Mycosphaerellales</taxon>
        <taxon>Teratosphaeriaceae</taxon>
        <taxon>Teratosphaeria</taxon>
    </lineage>
</organism>
<evidence type="ECO:0000313" key="1">
    <source>
        <dbReference type="EMBL" id="KAF2769447.1"/>
    </source>
</evidence>
<proteinExistence type="predicted"/>
<gene>
    <name evidence="1" type="ORF">EJ03DRAFT_92038</name>
</gene>
<dbReference type="AlphaFoldDB" id="A0A6G1L997"/>
<name>A0A6G1L997_9PEZI</name>
<dbReference type="Proteomes" id="UP000799436">
    <property type="component" value="Unassembled WGS sequence"/>
</dbReference>
<keyword evidence="2" id="KW-1185">Reference proteome</keyword>